<comment type="caution">
    <text evidence="1">The sequence shown here is derived from an EMBL/GenBank/DDBJ whole genome shotgun (WGS) entry which is preliminary data.</text>
</comment>
<name>A0A9Q0F3G3_9ROSI</name>
<dbReference type="Proteomes" id="UP001141552">
    <property type="component" value="Unassembled WGS sequence"/>
</dbReference>
<keyword evidence="2" id="KW-1185">Reference proteome</keyword>
<reference evidence="1" key="1">
    <citation type="submission" date="2022-02" db="EMBL/GenBank/DDBJ databases">
        <authorList>
            <person name="Henning P.M."/>
            <person name="McCubbin A.G."/>
            <person name="Shore J.S."/>
        </authorList>
    </citation>
    <scope>NUCLEOTIDE SEQUENCE</scope>
    <source>
        <strain evidence="1">F60SS</strain>
        <tissue evidence="1">Leaves</tissue>
    </source>
</reference>
<evidence type="ECO:0000313" key="2">
    <source>
        <dbReference type="Proteomes" id="UP001141552"/>
    </source>
</evidence>
<accession>A0A9Q0F3G3</accession>
<sequence length="38" mass="4270">GQSSGLFCFSFCEVYSQPFFILCLVCLGINPYQVSCLR</sequence>
<organism evidence="1 2">
    <name type="scientific">Turnera subulata</name>
    <dbReference type="NCBI Taxonomy" id="218843"/>
    <lineage>
        <taxon>Eukaryota</taxon>
        <taxon>Viridiplantae</taxon>
        <taxon>Streptophyta</taxon>
        <taxon>Embryophyta</taxon>
        <taxon>Tracheophyta</taxon>
        <taxon>Spermatophyta</taxon>
        <taxon>Magnoliopsida</taxon>
        <taxon>eudicotyledons</taxon>
        <taxon>Gunneridae</taxon>
        <taxon>Pentapetalae</taxon>
        <taxon>rosids</taxon>
        <taxon>fabids</taxon>
        <taxon>Malpighiales</taxon>
        <taxon>Passifloraceae</taxon>
        <taxon>Turnera</taxon>
    </lineage>
</organism>
<dbReference type="AlphaFoldDB" id="A0A9Q0F3G3"/>
<gene>
    <name evidence="1" type="ORF">Tsubulata_001491</name>
</gene>
<feature type="non-terminal residue" evidence="1">
    <location>
        <position position="38"/>
    </location>
</feature>
<reference evidence="1" key="2">
    <citation type="journal article" date="2023" name="Plants (Basel)">
        <title>Annotation of the Turnera subulata (Passifloraceae) Draft Genome Reveals the S-Locus Evolved after the Divergence of Turneroideae from Passifloroideae in a Stepwise Manner.</title>
        <authorList>
            <person name="Henning P.M."/>
            <person name="Roalson E.H."/>
            <person name="Mir W."/>
            <person name="McCubbin A.G."/>
            <person name="Shore J.S."/>
        </authorList>
    </citation>
    <scope>NUCLEOTIDE SEQUENCE</scope>
    <source>
        <strain evidence="1">F60SS</strain>
    </source>
</reference>
<protein>
    <submittedName>
        <fullName evidence="1">Uncharacterized protein</fullName>
    </submittedName>
</protein>
<evidence type="ECO:0000313" key="1">
    <source>
        <dbReference type="EMBL" id="KAJ4823325.1"/>
    </source>
</evidence>
<dbReference type="EMBL" id="JAKUCV010007482">
    <property type="protein sequence ID" value="KAJ4823325.1"/>
    <property type="molecule type" value="Genomic_DNA"/>
</dbReference>
<proteinExistence type="predicted"/>